<organism evidence="11 12">
    <name type="scientific">Dioszegia hungarica</name>
    <dbReference type="NCBI Taxonomy" id="4972"/>
    <lineage>
        <taxon>Eukaryota</taxon>
        <taxon>Fungi</taxon>
        <taxon>Dikarya</taxon>
        <taxon>Basidiomycota</taxon>
        <taxon>Agaricomycotina</taxon>
        <taxon>Tremellomycetes</taxon>
        <taxon>Tremellales</taxon>
        <taxon>Bulleribasidiaceae</taxon>
        <taxon>Dioszegia</taxon>
    </lineage>
</organism>
<proteinExistence type="inferred from homology"/>
<dbReference type="InterPro" id="IPR056180">
    <property type="entry name" value="ZPR1_jr_dom"/>
</dbReference>
<dbReference type="FunFam" id="2.20.25.420:FF:000001">
    <property type="entry name" value="Zinc finger protein ZPR1"/>
    <property type="match status" value="1"/>
</dbReference>
<dbReference type="Pfam" id="PF22794">
    <property type="entry name" value="jr-ZPR1"/>
    <property type="match status" value="3"/>
</dbReference>
<dbReference type="FunFam" id="2.20.25.420:FF:000002">
    <property type="entry name" value="Zinc finger protein ZPR1"/>
    <property type="match status" value="1"/>
</dbReference>
<feature type="region of interest" description="Disordered" evidence="9">
    <location>
        <begin position="26"/>
        <end position="46"/>
    </location>
</feature>
<feature type="compositionally biased region" description="Acidic residues" evidence="9">
    <location>
        <begin position="193"/>
        <end position="210"/>
    </location>
</feature>
<dbReference type="GO" id="GO:0008270">
    <property type="term" value="F:zinc ion binding"/>
    <property type="evidence" value="ECO:0007669"/>
    <property type="project" value="UniProtKB-KW"/>
</dbReference>
<dbReference type="EMBL" id="JAKWFO010000001">
    <property type="protein sequence ID" value="KAI9639830.1"/>
    <property type="molecule type" value="Genomic_DNA"/>
</dbReference>
<dbReference type="InterPro" id="IPR004457">
    <property type="entry name" value="Znf_ZPR1"/>
</dbReference>
<accession>A0AA38HFY5</accession>
<protein>
    <submittedName>
        <fullName evidence="11">Zinc-finger protein zpr1</fullName>
    </submittedName>
</protein>
<evidence type="ECO:0000256" key="2">
    <source>
        <dbReference type="ARBA" id="ARBA00008354"/>
    </source>
</evidence>
<keyword evidence="7" id="KW-0539">Nucleus</keyword>
<dbReference type="NCBIfam" id="TIGR00310">
    <property type="entry name" value="ZPR1_znf"/>
    <property type="match status" value="2"/>
</dbReference>
<gene>
    <name evidence="11" type="ORF">MKK02DRAFT_19241</name>
</gene>
<dbReference type="InterPro" id="IPR040141">
    <property type="entry name" value="ZPR1"/>
</dbReference>
<sequence>MSEQKENLFPTMGEIATRTDALRDVEDNDARLDEQQGALVDQEEGEERGMQEMDSLCMRCHDQGVTRLLLTTIPYFKEIVVSSFRCDHCGHRDTEIQSAGEIQEKGVTYTVHLRNRADLDRQIVKSNFASVLIPDVQLTIPPGRGQLTTVEGMIRDTIRDLNISQPVRRVMDPDTATKIDEMLAKLREYIGLEEGEEDEDGGVGMDDDDEPRAKRSVEEREKALAETPFIPFSMTIEDISGNSFFQFLGSASDPQWNMRPYNRTFDQNVTLGLVARPEEMSDEKTEGGPVIAEDHKLRSKEEFESRLTGTGPENMVKRDDGTVVPDEVFSFPSTCSSCGHELETLMQQVVIPYFKNIIIMATNCYACGYRDNEIKSGGAISDKGKKITLKVEDEEDLSRDLLKSDTAGLEIPEIDLVLQPGTLGGRFTTLEGLLNEIYNELSTKVFRTGDSTTSGAGQGGKGAAAGSEDRKFGDFLSGLKECMAATRPFTLIIDDPVSNSYLQNLFAPDKDPNMEIEEYERTFEQNEDLGFNDMVLEGYEQGEADAAAKAAEDKEAIAE</sequence>
<comment type="caution">
    <text evidence="11">The sequence shown here is derived from an EMBL/GenBank/DDBJ whole genome shotgun (WGS) entry which is preliminary data.</text>
</comment>
<dbReference type="Pfam" id="PF03367">
    <property type="entry name" value="Zn_ribbon_ZPR1"/>
    <property type="match status" value="2"/>
</dbReference>
<comment type="subcellular location">
    <subcellularLocation>
        <location evidence="1">Nucleus</location>
    </subcellularLocation>
</comment>
<evidence type="ECO:0000256" key="3">
    <source>
        <dbReference type="ARBA" id="ARBA00022723"/>
    </source>
</evidence>
<keyword evidence="3" id="KW-0479">Metal-binding</keyword>
<dbReference type="InterPro" id="IPR042452">
    <property type="entry name" value="ZPR1_Znf1/2"/>
</dbReference>
<evidence type="ECO:0000256" key="9">
    <source>
        <dbReference type="SAM" id="MobiDB-lite"/>
    </source>
</evidence>
<feature type="domain" description="Zinc finger ZPR1-type" evidence="10">
    <location>
        <begin position="55"/>
        <end position="205"/>
    </location>
</feature>
<reference evidence="11" key="1">
    <citation type="journal article" date="2022" name="G3 (Bethesda)">
        <title>High quality genome of the basidiomycete yeast Dioszegia hungarica PDD-24b-2 isolated from cloud water.</title>
        <authorList>
            <person name="Jarrige D."/>
            <person name="Haridas S."/>
            <person name="Bleykasten-Grosshans C."/>
            <person name="Joly M."/>
            <person name="Nadalig T."/>
            <person name="Sancelme M."/>
            <person name="Vuilleumier S."/>
            <person name="Grigoriev I.V."/>
            <person name="Amato P."/>
            <person name="Bringel F."/>
        </authorList>
    </citation>
    <scope>NUCLEOTIDE SEQUENCE</scope>
    <source>
        <strain evidence="11">PDD-24b-2</strain>
    </source>
</reference>
<dbReference type="PANTHER" id="PTHR10876">
    <property type="entry name" value="ZINC FINGER PROTEIN ZPR1"/>
    <property type="match status" value="1"/>
</dbReference>
<evidence type="ECO:0000256" key="4">
    <source>
        <dbReference type="ARBA" id="ARBA00022737"/>
    </source>
</evidence>
<evidence type="ECO:0000256" key="1">
    <source>
        <dbReference type="ARBA" id="ARBA00004123"/>
    </source>
</evidence>
<name>A0AA38HFY5_9TREE</name>
<comment type="similarity">
    <text evidence="2">Belongs to the ZPR1 family.</text>
</comment>
<keyword evidence="6" id="KW-0862">Zinc</keyword>
<dbReference type="FunFam" id="2.60.120.1040:FF:000001">
    <property type="entry name" value="Zinc finger protein ZPR1"/>
    <property type="match status" value="1"/>
</dbReference>
<dbReference type="GeneID" id="77725264"/>
<dbReference type="SMART" id="SM00709">
    <property type="entry name" value="Zpr1"/>
    <property type="match status" value="2"/>
</dbReference>
<evidence type="ECO:0000259" key="10">
    <source>
        <dbReference type="SMART" id="SM00709"/>
    </source>
</evidence>
<dbReference type="InterPro" id="IPR042451">
    <property type="entry name" value="ZPR1_A/B_dom"/>
</dbReference>
<feature type="domain" description="Zinc finger ZPR1-type" evidence="10">
    <location>
        <begin position="333"/>
        <end position="504"/>
    </location>
</feature>
<keyword evidence="12" id="KW-1185">Reference proteome</keyword>
<comment type="function">
    <text evidence="8">Acts as a protein folding chaperone for elongation factor 1-alpha.</text>
</comment>
<evidence type="ECO:0000256" key="8">
    <source>
        <dbReference type="ARBA" id="ARBA00054139"/>
    </source>
</evidence>
<keyword evidence="4" id="KW-0677">Repeat</keyword>
<evidence type="ECO:0000256" key="7">
    <source>
        <dbReference type="ARBA" id="ARBA00023242"/>
    </source>
</evidence>
<evidence type="ECO:0000256" key="6">
    <source>
        <dbReference type="ARBA" id="ARBA00022833"/>
    </source>
</evidence>
<dbReference type="PANTHER" id="PTHR10876:SF0">
    <property type="entry name" value="ZINC FINGER PROTEIN ZPR1"/>
    <property type="match status" value="1"/>
</dbReference>
<dbReference type="GO" id="GO:0005634">
    <property type="term" value="C:nucleus"/>
    <property type="evidence" value="ECO:0007669"/>
    <property type="project" value="UniProtKB-SubCell"/>
</dbReference>
<evidence type="ECO:0000256" key="5">
    <source>
        <dbReference type="ARBA" id="ARBA00022771"/>
    </source>
</evidence>
<feature type="region of interest" description="Disordered" evidence="9">
    <location>
        <begin position="193"/>
        <end position="212"/>
    </location>
</feature>
<dbReference type="AlphaFoldDB" id="A0AA38HFY5"/>
<evidence type="ECO:0000313" key="12">
    <source>
        <dbReference type="Proteomes" id="UP001164286"/>
    </source>
</evidence>
<dbReference type="Proteomes" id="UP001164286">
    <property type="component" value="Unassembled WGS sequence"/>
</dbReference>
<keyword evidence="5 11" id="KW-0863">Zinc-finger</keyword>
<dbReference type="Gene3D" id="2.60.120.1040">
    <property type="entry name" value="ZPR1, A/B domain"/>
    <property type="match status" value="2"/>
</dbReference>
<dbReference type="RefSeq" id="XP_052949607.1">
    <property type="nucleotide sequence ID" value="XM_053086063.1"/>
</dbReference>
<dbReference type="Gene3D" id="2.20.25.420">
    <property type="entry name" value="ZPR1, zinc finger domain"/>
    <property type="match status" value="2"/>
</dbReference>
<evidence type="ECO:0000313" key="11">
    <source>
        <dbReference type="EMBL" id="KAI9639830.1"/>
    </source>
</evidence>